<evidence type="ECO:0000313" key="1">
    <source>
        <dbReference type="EMBL" id="TDD73921.1"/>
    </source>
</evidence>
<accession>A0A4R5AMD7</accession>
<gene>
    <name evidence="1" type="ORF">E1293_30285</name>
</gene>
<sequence>MGGLLRRPAGWAAAVALLLSGAGGGAWAFGLFPGAPSCSGASVRITVAAQPEIAPALSDVASRFNVEKHRVGGRCVRTRVTSAAPAAYRSDAALRDGADAWVPESSLWLTIVREAGDASVPVAGTPVASTPVVLATTRPVAEEFRDNDVDISWKLLLDGKAGAIGVSRTAADPSVGMSGTIAMIAVGQVASASDEADGVAEALRKRAPGHLDDAAGASAAVLAGLTGAERFDRPLAVTTEQAVVAYDETHRPNPLVGLVPDEGTLMLDHPYVVTAKDQRRRAAAEAFQAALGARSARDTLQEAGFRSPDGTLAAAYAREHGLGEKAPRSLRLPTRKEIDAALSSWTT</sequence>
<reference evidence="1 2" key="1">
    <citation type="submission" date="2019-03" db="EMBL/GenBank/DDBJ databases">
        <title>Draft genome sequences of novel Actinobacteria.</title>
        <authorList>
            <person name="Sahin N."/>
            <person name="Ay H."/>
            <person name="Saygin H."/>
        </authorList>
    </citation>
    <scope>NUCLEOTIDE SEQUENCE [LARGE SCALE GENOMIC DNA]</scope>
    <source>
        <strain evidence="1 2">DSM 45941</strain>
    </source>
</reference>
<dbReference type="EMBL" id="SMKY01000176">
    <property type="protein sequence ID" value="TDD73921.1"/>
    <property type="molecule type" value="Genomic_DNA"/>
</dbReference>
<organism evidence="1 2">
    <name type="scientific">Actinomadura darangshiensis</name>
    <dbReference type="NCBI Taxonomy" id="705336"/>
    <lineage>
        <taxon>Bacteria</taxon>
        <taxon>Bacillati</taxon>
        <taxon>Actinomycetota</taxon>
        <taxon>Actinomycetes</taxon>
        <taxon>Streptosporangiales</taxon>
        <taxon>Thermomonosporaceae</taxon>
        <taxon>Actinomadura</taxon>
    </lineage>
</organism>
<comment type="caution">
    <text evidence="1">The sequence shown here is derived from an EMBL/GenBank/DDBJ whole genome shotgun (WGS) entry which is preliminary data.</text>
</comment>
<dbReference type="RefSeq" id="WP_132200907.1">
    <property type="nucleotide sequence ID" value="NZ_SMKY01000176.1"/>
</dbReference>
<evidence type="ECO:0000313" key="2">
    <source>
        <dbReference type="Proteomes" id="UP000295578"/>
    </source>
</evidence>
<keyword evidence="2" id="KW-1185">Reference proteome</keyword>
<dbReference type="Proteomes" id="UP000295578">
    <property type="component" value="Unassembled WGS sequence"/>
</dbReference>
<dbReference type="AlphaFoldDB" id="A0A4R5AMD7"/>
<dbReference type="SUPFAM" id="SSF53850">
    <property type="entry name" value="Periplasmic binding protein-like II"/>
    <property type="match status" value="1"/>
</dbReference>
<dbReference type="OrthoDB" id="5621159at2"/>
<proteinExistence type="predicted"/>
<evidence type="ECO:0008006" key="3">
    <source>
        <dbReference type="Google" id="ProtNLM"/>
    </source>
</evidence>
<name>A0A4R5AMD7_9ACTN</name>
<protein>
    <recommendedName>
        <fullName evidence="3">ABC transporter substrate-binding protein</fullName>
    </recommendedName>
</protein>
<dbReference type="Pfam" id="PF13531">
    <property type="entry name" value="SBP_bac_11"/>
    <property type="match status" value="1"/>
</dbReference>